<sequence length="139" mass="14920">MRLAESFYGQTSTRQKSGARGLCVYTFLLYSNPADFADMTPEDWVAQKEVYGAYIGALQQAGVFVDTDWLQGVETATTLSAASGSVKVQDGPFAETKETLGGFFVIDVPDLDAAIEWAGKCPAAQFGKVEIRASAMDSV</sequence>
<dbReference type="InterPro" id="IPR005545">
    <property type="entry name" value="YCII"/>
</dbReference>
<evidence type="ECO:0000259" key="2">
    <source>
        <dbReference type="Pfam" id="PF03795"/>
    </source>
</evidence>
<organism evidence="3 4">
    <name type="scientific">Planktotalea frisia</name>
    <dbReference type="NCBI Taxonomy" id="696762"/>
    <lineage>
        <taxon>Bacteria</taxon>
        <taxon>Pseudomonadati</taxon>
        <taxon>Pseudomonadota</taxon>
        <taxon>Alphaproteobacteria</taxon>
        <taxon>Rhodobacterales</taxon>
        <taxon>Paracoccaceae</taxon>
        <taxon>Planktotalea</taxon>
    </lineage>
</organism>
<dbReference type="Pfam" id="PF03795">
    <property type="entry name" value="YCII"/>
    <property type="match status" value="1"/>
</dbReference>
<protein>
    <submittedName>
        <fullName evidence="3">YCII-related domain protein</fullName>
    </submittedName>
</protein>
<feature type="domain" description="YCII-related" evidence="2">
    <location>
        <begin position="49"/>
        <end position="132"/>
    </location>
</feature>
<dbReference type="STRING" id="696762.PFRI_04910"/>
<comment type="caution">
    <text evidence="3">The sequence shown here is derived from an EMBL/GenBank/DDBJ whole genome shotgun (WGS) entry which is preliminary data.</text>
</comment>
<evidence type="ECO:0000256" key="1">
    <source>
        <dbReference type="ARBA" id="ARBA00007689"/>
    </source>
</evidence>
<name>A0A1L9P1G6_9RHOB</name>
<proteinExistence type="inferred from homology"/>
<dbReference type="InterPro" id="IPR011008">
    <property type="entry name" value="Dimeric_a/b-barrel"/>
</dbReference>
<dbReference type="SUPFAM" id="SSF54909">
    <property type="entry name" value="Dimeric alpha+beta barrel"/>
    <property type="match status" value="1"/>
</dbReference>
<reference evidence="3 4" key="1">
    <citation type="submission" date="2016-10" db="EMBL/GenBank/DDBJ databases">
        <title>Genome sequence of Planktotalea frisia SH6-1.</title>
        <authorList>
            <person name="Poehlein A."/>
            <person name="Bakenhus I."/>
            <person name="Voget S."/>
            <person name="Brinkhoff T."/>
            <person name="Simon M."/>
        </authorList>
    </citation>
    <scope>NUCLEOTIDE SEQUENCE [LARGE SCALE GENOMIC DNA]</scope>
    <source>
        <strain evidence="3 4">SH6-1</strain>
    </source>
</reference>
<accession>A0A1L9P1G6</accession>
<gene>
    <name evidence="3" type="ORF">PFRI_04910</name>
</gene>
<dbReference type="Gene3D" id="3.30.70.1060">
    <property type="entry name" value="Dimeric alpha+beta barrel"/>
    <property type="match status" value="1"/>
</dbReference>
<dbReference type="AlphaFoldDB" id="A0A1L9P1G6"/>
<comment type="similarity">
    <text evidence="1">Belongs to the YciI family.</text>
</comment>
<evidence type="ECO:0000313" key="3">
    <source>
        <dbReference type="EMBL" id="OJI95254.1"/>
    </source>
</evidence>
<keyword evidence="4" id="KW-1185">Reference proteome</keyword>
<dbReference type="Proteomes" id="UP000184514">
    <property type="component" value="Unassembled WGS sequence"/>
</dbReference>
<dbReference type="PANTHER" id="PTHR35174">
    <property type="entry name" value="BLL7171 PROTEIN-RELATED"/>
    <property type="match status" value="1"/>
</dbReference>
<dbReference type="PANTHER" id="PTHR35174:SF3">
    <property type="entry name" value="BLL7171 PROTEIN"/>
    <property type="match status" value="1"/>
</dbReference>
<dbReference type="EMBL" id="MLCB01000040">
    <property type="protein sequence ID" value="OJI95254.1"/>
    <property type="molecule type" value="Genomic_DNA"/>
</dbReference>
<evidence type="ECO:0000313" key="4">
    <source>
        <dbReference type="Proteomes" id="UP000184514"/>
    </source>
</evidence>